<comment type="catalytic activity">
    <reaction evidence="7">
        <text>an N-acyl-L-alpha-aminoacyl-tRNA + H2O = an N-acyl-L-amino acid + a tRNA + H(+)</text>
        <dbReference type="Rhea" id="RHEA:54448"/>
        <dbReference type="Rhea" id="RHEA-COMP:10123"/>
        <dbReference type="Rhea" id="RHEA-COMP:13883"/>
        <dbReference type="ChEBI" id="CHEBI:15377"/>
        <dbReference type="ChEBI" id="CHEBI:15378"/>
        <dbReference type="ChEBI" id="CHEBI:59874"/>
        <dbReference type="ChEBI" id="CHEBI:78442"/>
        <dbReference type="ChEBI" id="CHEBI:138191"/>
        <dbReference type="EC" id="3.1.1.29"/>
    </reaction>
</comment>
<dbReference type="Proteomes" id="UP000177947">
    <property type="component" value="Unassembled WGS sequence"/>
</dbReference>
<evidence type="ECO:0000313" key="10">
    <source>
        <dbReference type="Proteomes" id="UP000177947"/>
    </source>
</evidence>
<comment type="caution">
    <text evidence="9">The sequence shown here is derived from an EMBL/GenBank/DDBJ whole genome shotgun (WGS) entry which is preliminary data.</text>
</comment>
<dbReference type="SUPFAM" id="SSF53178">
    <property type="entry name" value="Peptidyl-tRNA hydrolase-like"/>
    <property type="match status" value="1"/>
</dbReference>
<keyword evidence="3 7" id="KW-0378">Hydrolase</keyword>
<evidence type="ECO:0000256" key="1">
    <source>
        <dbReference type="ARBA" id="ARBA00013260"/>
    </source>
</evidence>
<proteinExistence type="inferred from homology"/>
<dbReference type="EC" id="3.1.1.29" evidence="1 7"/>
<protein>
    <recommendedName>
        <fullName evidence="6 7">Peptidyl-tRNA hydrolase</fullName>
        <ecNumber evidence="1 7">3.1.1.29</ecNumber>
    </recommendedName>
</protein>
<keyword evidence="2" id="KW-0820">tRNA-binding</keyword>
<dbReference type="InterPro" id="IPR018171">
    <property type="entry name" value="Pept_tRNA_hydro_CS"/>
</dbReference>
<dbReference type="InterPro" id="IPR001328">
    <property type="entry name" value="Pept_tRNA_hydro"/>
</dbReference>
<evidence type="ECO:0000256" key="5">
    <source>
        <dbReference type="ARBA" id="ARBA00038063"/>
    </source>
</evidence>
<dbReference type="PROSITE" id="PS01195">
    <property type="entry name" value="PEPT_TRNA_HYDROL_1"/>
    <property type="match status" value="1"/>
</dbReference>
<evidence type="ECO:0000256" key="2">
    <source>
        <dbReference type="ARBA" id="ARBA00022555"/>
    </source>
</evidence>
<dbReference type="Gene3D" id="3.40.50.1470">
    <property type="entry name" value="Peptidyl-tRNA hydrolase"/>
    <property type="match status" value="1"/>
</dbReference>
<dbReference type="PANTHER" id="PTHR17224">
    <property type="entry name" value="PEPTIDYL-TRNA HYDROLASE"/>
    <property type="match status" value="1"/>
</dbReference>
<comment type="similarity">
    <text evidence="5 8">Belongs to the PTH family.</text>
</comment>
<dbReference type="InterPro" id="IPR036416">
    <property type="entry name" value="Pept_tRNA_hydro_sf"/>
</dbReference>
<dbReference type="GO" id="GO:0000049">
    <property type="term" value="F:tRNA binding"/>
    <property type="evidence" value="ECO:0007669"/>
    <property type="project" value="UniProtKB-KW"/>
</dbReference>
<dbReference type="AlphaFoldDB" id="A0A1F5C5W4"/>
<keyword evidence="4" id="KW-0694">RNA-binding</keyword>
<gene>
    <name evidence="9" type="ORF">A2907_00520</name>
</gene>
<dbReference type="PANTHER" id="PTHR17224:SF1">
    <property type="entry name" value="PEPTIDYL-TRNA HYDROLASE"/>
    <property type="match status" value="1"/>
</dbReference>
<accession>A0A1F5C5W4</accession>
<dbReference type="GO" id="GO:0004045">
    <property type="term" value="F:peptidyl-tRNA hydrolase activity"/>
    <property type="evidence" value="ECO:0007669"/>
    <property type="project" value="UniProtKB-EC"/>
</dbReference>
<evidence type="ECO:0000313" key="9">
    <source>
        <dbReference type="EMBL" id="OGD38267.1"/>
    </source>
</evidence>
<evidence type="ECO:0000256" key="7">
    <source>
        <dbReference type="RuleBase" id="RU000673"/>
    </source>
</evidence>
<evidence type="ECO:0000256" key="3">
    <source>
        <dbReference type="ARBA" id="ARBA00022801"/>
    </source>
</evidence>
<dbReference type="EMBL" id="MEYQ01000049">
    <property type="protein sequence ID" value="OGD38267.1"/>
    <property type="molecule type" value="Genomic_DNA"/>
</dbReference>
<evidence type="ECO:0000256" key="8">
    <source>
        <dbReference type="RuleBase" id="RU004320"/>
    </source>
</evidence>
<evidence type="ECO:0000256" key="6">
    <source>
        <dbReference type="ARBA" id="ARBA00050038"/>
    </source>
</evidence>
<sequence>MSTKLLICLGNPGDEYTDTRHNAGFLFADYLIKKNKFNKPTLKEKLLAEVSEGKLLAPSKGKVNKNKIIIAKPQTFMNKSGNAALLIAKLYKIKPQDIIIIHDDSDMPFGYTKNSFNRSSAGHRGVQSIFKILKTEKIWRSRIGIQPSAKKHIPAADLVLRKFTPKEQKELPKIFKELLEKMSQILK</sequence>
<organism evidence="9 10">
    <name type="scientific">Candidatus Azambacteria bacterium RIFCSPLOWO2_01_FULL_37_9</name>
    <dbReference type="NCBI Taxonomy" id="1797297"/>
    <lineage>
        <taxon>Bacteria</taxon>
        <taxon>Candidatus Azamiibacteriota</taxon>
    </lineage>
</organism>
<dbReference type="NCBIfam" id="TIGR00447">
    <property type="entry name" value="pth"/>
    <property type="match status" value="1"/>
</dbReference>
<reference evidence="9 10" key="1">
    <citation type="journal article" date="2016" name="Nat. Commun.">
        <title>Thousands of microbial genomes shed light on interconnected biogeochemical processes in an aquifer system.</title>
        <authorList>
            <person name="Anantharaman K."/>
            <person name="Brown C.T."/>
            <person name="Hug L.A."/>
            <person name="Sharon I."/>
            <person name="Castelle C.J."/>
            <person name="Probst A.J."/>
            <person name="Thomas B.C."/>
            <person name="Singh A."/>
            <person name="Wilkins M.J."/>
            <person name="Karaoz U."/>
            <person name="Brodie E.L."/>
            <person name="Williams K.H."/>
            <person name="Hubbard S.S."/>
            <person name="Banfield J.F."/>
        </authorList>
    </citation>
    <scope>NUCLEOTIDE SEQUENCE [LARGE SCALE GENOMIC DNA]</scope>
</reference>
<evidence type="ECO:0000256" key="4">
    <source>
        <dbReference type="ARBA" id="ARBA00022884"/>
    </source>
</evidence>
<dbReference type="Pfam" id="PF01195">
    <property type="entry name" value="Pept_tRNA_hydro"/>
    <property type="match status" value="1"/>
</dbReference>
<name>A0A1F5C5W4_9BACT</name>